<reference evidence="2 3" key="1">
    <citation type="journal article" date="2015" name="Nat. Commun.">
        <title>Outbred genome sequencing and CRISPR/Cas9 gene editing in butterflies.</title>
        <authorList>
            <person name="Li X."/>
            <person name="Fan D."/>
            <person name="Zhang W."/>
            <person name="Liu G."/>
            <person name="Zhang L."/>
            <person name="Zhao L."/>
            <person name="Fang X."/>
            <person name="Chen L."/>
            <person name="Dong Y."/>
            <person name="Chen Y."/>
            <person name="Ding Y."/>
            <person name="Zhao R."/>
            <person name="Feng M."/>
            <person name="Zhu Y."/>
            <person name="Feng Y."/>
            <person name="Jiang X."/>
            <person name="Zhu D."/>
            <person name="Xiang H."/>
            <person name="Feng X."/>
            <person name="Li S."/>
            <person name="Wang J."/>
            <person name="Zhang G."/>
            <person name="Kronforst M.R."/>
            <person name="Wang W."/>
        </authorList>
    </citation>
    <scope>NUCLEOTIDE SEQUENCE [LARGE SCALE GENOMIC DNA]</scope>
    <source>
        <strain evidence="2">Ya'a_city_454_Px</strain>
        <tissue evidence="2">Whole body</tissue>
    </source>
</reference>
<protein>
    <submittedName>
        <fullName evidence="2">Uncharacterized protein</fullName>
    </submittedName>
</protein>
<feature type="compositionally biased region" description="Basic and acidic residues" evidence="1">
    <location>
        <begin position="110"/>
        <end position="119"/>
    </location>
</feature>
<evidence type="ECO:0000256" key="1">
    <source>
        <dbReference type="SAM" id="MobiDB-lite"/>
    </source>
</evidence>
<name>A0A194PGT3_PAPXU</name>
<feature type="compositionally biased region" description="Polar residues" evidence="1">
    <location>
        <begin position="92"/>
        <end position="106"/>
    </location>
</feature>
<dbReference type="EMBL" id="KQ459605">
    <property type="protein sequence ID" value="KPI91914.1"/>
    <property type="molecule type" value="Genomic_DNA"/>
</dbReference>
<feature type="compositionally biased region" description="Basic and acidic residues" evidence="1">
    <location>
        <begin position="42"/>
        <end position="53"/>
    </location>
</feature>
<accession>A0A194PGT3</accession>
<organism evidence="2 3">
    <name type="scientific">Papilio xuthus</name>
    <name type="common">Asian swallowtail butterfly</name>
    <dbReference type="NCBI Taxonomy" id="66420"/>
    <lineage>
        <taxon>Eukaryota</taxon>
        <taxon>Metazoa</taxon>
        <taxon>Ecdysozoa</taxon>
        <taxon>Arthropoda</taxon>
        <taxon>Hexapoda</taxon>
        <taxon>Insecta</taxon>
        <taxon>Pterygota</taxon>
        <taxon>Neoptera</taxon>
        <taxon>Endopterygota</taxon>
        <taxon>Lepidoptera</taxon>
        <taxon>Glossata</taxon>
        <taxon>Ditrysia</taxon>
        <taxon>Papilionoidea</taxon>
        <taxon>Papilionidae</taxon>
        <taxon>Papilioninae</taxon>
        <taxon>Papilio</taxon>
    </lineage>
</organism>
<evidence type="ECO:0000313" key="3">
    <source>
        <dbReference type="Proteomes" id="UP000053268"/>
    </source>
</evidence>
<keyword evidence="3" id="KW-1185">Reference proteome</keyword>
<feature type="compositionally biased region" description="Basic and acidic residues" evidence="1">
    <location>
        <begin position="70"/>
        <end position="91"/>
    </location>
</feature>
<feature type="region of interest" description="Disordered" evidence="1">
    <location>
        <begin position="42"/>
        <end position="119"/>
    </location>
</feature>
<sequence>MEEFLEKIKKKLSVDNILDFMKDGKLKEEIKQSLTATINLNEKPKQEEVRSADISKNMMDPKNQITVENIQHKTNEDQSKQTKDEPKETSGDKSGTNHLNILQKPNVQPEVEKDTPVTN</sequence>
<dbReference type="Proteomes" id="UP000053268">
    <property type="component" value="Unassembled WGS sequence"/>
</dbReference>
<evidence type="ECO:0000313" key="2">
    <source>
        <dbReference type="EMBL" id="KPI91914.1"/>
    </source>
</evidence>
<proteinExistence type="predicted"/>
<gene>
    <name evidence="2" type="ORF">RR46_08340</name>
</gene>
<dbReference type="AlphaFoldDB" id="A0A194PGT3"/>